<keyword evidence="3" id="KW-0547">Nucleotide-binding</keyword>
<feature type="domain" description="Pyridoxamine kinase/Phosphomethylpyrimidine kinase" evidence="6">
    <location>
        <begin position="71"/>
        <end position="256"/>
    </location>
</feature>
<evidence type="ECO:0000259" key="6">
    <source>
        <dbReference type="Pfam" id="PF08543"/>
    </source>
</evidence>
<dbReference type="EC" id="2.7.1.35" evidence="1"/>
<dbReference type="GO" id="GO:0008478">
    <property type="term" value="F:pyridoxal kinase activity"/>
    <property type="evidence" value="ECO:0007669"/>
    <property type="project" value="UniProtKB-EC"/>
</dbReference>
<dbReference type="GO" id="GO:0009443">
    <property type="term" value="P:pyridoxal 5'-phosphate salvage"/>
    <property type="evidence" value="ECO:0007669"/>
    <property type="project" value="InterPro"/>
</dbReference>
<dbReference type="InterPro" id="IPR004625">
    <property type="entry name" value="PyrdxlKinase"/>
</dbReference>
<comment type="caution">
    <text evidence="7">The sequence shown here is derived from an EMBL/GenBank/DDBJ whole genome shotgun (WGS) entry which is preliminary data.</text>
</comment>
<keyword evidence="5" id="KW-0067">ATP-binding</keyword>
<dbReference type="GO" id="GO:0005524">
    <property type="term" value="F:ATP binding"/>
    <property type="evidence" value="ECO:0007669"/>
    <property type="project" value="UniProtKB-KW"/>
</dbReference>
<dbReference type="Gene3D" id="3.40.1190.20">
    <property type="match status" value="1"/>
</dbReference>
<dbReference type="AlphaFoldDB" id="A0A1Y4T481"/>
<evidence type="ECO:0000256" key="5">
    <source>
        <dbReference type="ARBA" id="ARBA00022840"/>
    </source>
</evidence>
<dbReference type="Pfam" id="PF08543">
    <property type="entry name" value="Phos_pyr_kin"/>
    <property type="match status" value="1"/>
</dbReference>
<evidence type="ECO:0000256" key="2">
    <source>
        <dbReference type="ARBA" id="ARBA00022679"/>
    </source>
</evidence>
<dbReference type="NCBIfam" id="NF005491">
    <property type="entry name" value="PRK07105.1"/>
    <property type="match status" value="1"/>
</dbReference>
<reference evidence="7 8" key="1">
    <citation type="journal article" date="2018" name="BMC Genomics">
        <title>Whole genome sequencing and function prediction of 133 gut anaerobes isolated from chicken caecum in pure cultures.</title>
        <authorList>
            <person name="Medvecky M."/>
            <person name="Cejkova D."/>
            <person name="Polansky O."/>
            <person name="Karasova D."/>
            <person name="Kubasova T."/>
            <person name="Cizek A."/>
            <person name="Rychlik I."/>
        </authorList>
    </citation>
    <scope>NUCLEOTIDE SEQUENCE [LARGE SCALE GENOMIC DNA]</scope>
    <source>
        <strain evidence="7 8">An13</strain>
    </source>
</reference>
<sequence>MQKKIALINDMTGFGRCAIAAMAPIVSAMKIQAVPIPTAILSTHTQFPVFYFDDYTSRMKDYIQTYKDLHLEFDAIATGFLGSEKQVDIVIDFIQTFKKDNSFILVDPVMGDHGQLYKTYTPEMCEKMKELVKYADLMTPNLTELVTLVDRPYPVSLPSFDELKEMCEQLSKQGPSHIVVTGIPFNDKQILNFIYNRHEDYQIVMVDRIGKDRCGTGDVIAAVIAGSYLNGLSFYESVKKATKFASKCIRYCEETHVPHHYGLCFEEYLYELGEEL</sequence>
<evidence type="ECO:0000256" key="3">
    <source>
        <dbReference type="ARBA" id="ARBA00022741"/>
    </source>
</evidence>
<dbReference type="Proteomes" id="UP000195305">
    <property type="component" value="Unassembled WGS sequence"/>
</dbReference>
<evidence type="ECO:0000313" key="7">
    <source>
        <dbReference type="EMBL" id="OUQ36410.1"/>
    </source>
</evidence>
<evidence type="ECO:0000256" key="1">
    <source>
        <dbReference type="ARBA" id="ARBA00012104"/>
    </source>
</evidence>
<dbReference type="OrthoDB" id="9800808at2"/>
<keyword evidence="4 7" id="KW-0418">Kinase</keyword>
<keyword evidence="8" id="KW-1185">Reference proteome</keyword>
<dbReference type="SUPFAM" id="SSF53613">
    <property type="entry name" value="Ribokinase-like"/>
    <property type="match status" value="1"/>
</dbReference>
<dbReference type="InterPro" id="IPR029056">
    <property type="entry name" value="Ribokinase-like"/>
</dbReference>
<accession>A0A1Y4T481</accession>
<name>A0A1Y4T481_9FIRM</name>
<dbReference type="EMBL" id="NFLJ01000002">
    <property type="protein sequence ID" value="OUQ36410.1"/>
    <property type="molecule type" value="Genomic_DNA"/>
</dbReference>
<dbReference type="RefSeq" id="WP_087356964.1">
    <property type="nucleotide sequence ID" value="NZ_AP031415.1"/>
</dbReference>
<organism evidence="7 8">
    <name type="scientific">Massilimicrobiota timonensis</name>
    <dbReference type="NCBI Taxonomy" id="1776392"/>
    <lineage>
        <taxon>Bacteria</taxon>
        <taxon>Bacillati</taxon>
        <taxon>Bacillota</taxon>
        <taxon>Erysipelotrichia</taxon>
        <taxon>Erysipelotrichales</taxon>
        <taxon>Erysipelotrichaceae</taxon>
        <taxon>Massilimicrobiota</taxon>
    </lineage>
</organism>
<protein>
    <recommendedName>
        <fullName evidence="1">pyridoxal kinase</fullName>
        <ecNumber evidence="1">2.7.1.35</ecNumber>
    </recommendedName>
</protein>
<dbReference type="CDD" id="cd01173">
    <property type="entry name" value="pyridoxal_pyridoxamine_kinase"/>
    <property type="match status" value="1"/>
</dbReference>
<dbReference type="PANTHER" id="PTHR10534:SF2">
    <property type="entry name" value="PYRIDOXAL KINASE"/>
    <property type="match status" value="1"/>
</dbReference>
<evidence type="ECO:0000256" key="4">
    <source>
        <dbReference type="ARBA" id="ARBA00022777"/>
    </source>
</evidence>
<dbReference type="PANTHER" id="PTHR10534">
    <property type="entry name" value="PYRIDOXAL KINASE"/>
    <property type="match status" value="1"/>
</dbReference>
<keyword evidence="2" id="KW-0808">Transferase</keyword>
<evidence type="ECO:0000313" key="8">
    <source>
        <dbReference type="Proteomes" id="UP000195305"/>
    </source>
</evidence>
<dbReference type="GO" id="GO:0005829">
    <property type="term" value="C:cytosol"/>
    <property type="evidence" value="ECO:0007669"/>
    <property type="project" value="TreeGrafter"/>
</dbReference>
<proteinExistence type="predicted"/>
<dbReference type="InterPro" id="IPR013749">
    <property type="entry name" value="PM/HMP-P_kinase-1"/>
</dbReference>
<gene>
    <name evidence="7" type="ORF">B5E75_01040</name>
</gene>